<dbReference type="InterPro" id="IPR009057">
    <property type="entry name" value="Homeodomain-like_sf"/>
</dbReference>
<keyword evidence="1" id="KW-0678">Repressor</keyword>
<organism evidence="7 8">
    <name type="scientific">Pseudogulbenkiania subflava DSM 22618</name>
    <dbReference type="NCBI Taxonomy" id="1123014"/>
    <lineage>
        <taxon>Bacteria</taxon>
        <taxon>Pseudomonadati</taxon>
        <taxon>Pseudomonadota</taxon>
        <taxon>Betaproteobacteria</taxon>
        <taxon>Neisseriales</taxon>
        <taxon>Chromobacteriaceae</taxon>
        <taxon>Pseudogulbenkiania</taxon>
    </lineage>
</organism>
<dbReference type="InterPro" id="IPR050109">
    <property type="entry name" value="HTH-type_TetR-like_transc_reg"/>
</dbReference>
<dbReference type="PROSITE" id="PS01081">
    <property type="entry name" value="HTH_TETR_1"/>
    <property type="match status" value="1"/>
</dbReference>
<dbReference type="InterPro" id="IPR013572">
    <property type="entry name" value="Tscrpt_reg_MAATS_C"/>
</dbReference>
<evidence type="ECO:0000256" key="3">
    <source>
        <dbReference type="ARBA" id="ARBA00023125"/>
    </source>
</evidence>
<protein>
    <submittedName>
        <fullName evidence="7">Transcriptional regulator, TetR family</fullName>
    </submittedName>
</protein>
<dbReference type="PRINTS" id="PR00455">
    <property type="entry name" value="HTHTETR"/>
</dbReference>
<dbReference type="PANTHER" id="PTHR30055">
    <property type="entry name" value="HTH-TYPE TRANSCRIPTIONAL REGULATOR RUTR"/>
    <property type="match status" value="1"/>
</dbReference>
<reference evidence="8" key="1">
    <citation type="submission" date="2017-04" db="EMBL/GenBank/DDBJ databases">
        <authorList>
            <person name="Varghese N."/>
            <person name="Submissions S."/>
        </authorList>
    </citation>
    <scope>NUCLEOTIDE SEQUENCE [LARGE SCALE GENOMIC DNA]</scope>
    <source>
        <strain evidence="8">DSM 22618</strain>
    </source>
</reference>
<keyword evidence="8" id="KW-1185">Reference proteome</keyword>
<evidence type="ECO:0000313" key="8">
    <source>
        <dbReference type="Proteomes" id="UP000192920"/>
    </source>
</evidence>
<evidence type="ECO:0000256" key="5">
    <source>
        <dbReference type="PROSITE-ProRule" id="PRU00335"/>
    </source>
</evidence>
<feature type="DNA-binding region" description="H-T-H motif" evidence="5">
    <location>
        <begin position="33"/>
        <end position="52"/>
    </location>
</feature>
<dbReference type="Pfam" id="PF00440">
    <property type="entry name" value="TetR_N"/>
    <property type="match status" value="1"/>
</dbReference>
<keyword evidence="3 5" id="KW-0238">DNA-binding</keyword>
<evidence type="ECO:0000259" key="6">
    <source>
        <dbReference type="PROSITE" id="PS50977"/>
    </source>
</evidence>
<evidence type="ECO:0000256" key="2">
    <source>
        <dbReference type="ARBA" id="ARBA00023015"/>
    </source>
</evidence>
<keyword evidence="2" id="KW-0805">Transcription regulation</keyword>
<name>A0A1Y6BM82_9NEIS</name>
<dbReference type="EMBL" id="FXAG01000005">
    <property type="protein sequence ID" value="SMF10971.1"/>
    <property type="molecule type" value="Genomic_DNA"/>
</dbReference>
<proteinExistence type="predicted"/>
<dbReference type="SUPFAM" id="SSF46689">
    <property type="entry name" value="Homeodomain-like"/>
    <property type="match status" value="1"/>
</dbReference>
<dbReference type="Gene3D" id="1.10.357.10">
    <property type="entry name" value="Tetracycline Repressor, domain 2"/>
    <property type="match status" value="1"/>
</dbReference>
<dbReference type="Proteomes" id="UP000192920">
    <property type="component" value="Unassembled WGS sequence"/>
</dbReference>
<dbReference type="SUPFAM" id="SSF48498">
    <property type="entry name" value="Tetracyclin repressor-like, C-terminal domain"/>
    <property type="match status" value="1"/>
</dbReference>
<dbReference type="InterPro" id="IPR036271">
    <property type="entry name" value="Tet_transcr_reg_TetR-rel_C_sf"/>
</dbReference>
<evidence type="ECO:0000256" key="1">
    <source>
        <dbReference type="ARBA" id="ARBA00022491"/>
    </source>
</evidence>
<dbReference type="PANTHER" id="PTHR30055:SF240">
    <property type="entry name" value="HTH-TYPE TRANSCRIPTIONAL REGULATOR ACRR"/>
    <property type="match status" value="1"/>
</dbReference>
<dbReference type="GO" id="GO:0045892">
    <property type="term" value="P:negative regulation of DNA-templated transcription"/>
    <property type="evidence" value="ECO:0007669"/>
    <property type="project" value="UniProtKB-ARBA"/>
</dbReference>
<sequence>MARKTKEESLETRSLILDTAERVFAEQGVARTSLADIATAAGLTRGAIYWHFKNKVDVFTAMVDRVSLPIETLFADVVDNPQHPDPLGELRAACLSILQSLVRNEQRRRVFDVLYHKCELTDDMGPVMQRQEECLIDCTDRIRRILLRAVELGQLPAGLNIARADIMLHALVSGLMGNWLFSPDSFDLEGEAGNLLDGYCEMLKSCPAMLRP</sequence>
<gene>
    <name evidence="7" type="ORF">SAMN02745746_01362</name>
</gene>
<dbReference type="AlphaFoldDB" id="A0A1Y6BM82"/>
<dbReference type="STRING" id="1123014.SAMN02745746_01362"/>
<dbReference type="Pfam" id="PF08361">
    <property type="entry name" value="TetR_C_2"/>
    <property type="match status" value="1"/>
</dbReference>
<dbReference type="InterPro" id="IPR023772">
    <property type="entry name" value="DNA-bd_HTH_TetR-type_CS"/>
</dbReference>
<keyword evidence="4" id="KW-0804">Transcription</keyword>
<dbReference type="RefSeq" id="WP_085275673.1">
    <property type="nucleotide sequence ID" value="NZ_FXAG01000005.1"/>
</dbReference>
<dbReference type="PROSITE" id="PS50977">
    <property type="entry name" value="HTH_TETR_2"/>
    <property type="match status" value="1"/>
</dbReference>
<dbReference type="FunFam" id="1.10.357.10:FF:000003">
    <property type="entry name" value="HTH-type transcriptional regulator AcrR"/>
    <property type="match status" value="1"/>
</dbReference>
<feature type="domain" description="HTH tetR-type" evidence="6">
    <location>
        <begin position="10"/>
        <end position="70"/>
    </location>
</feature>
<dbReference type="GO" id="GO:0003700">
    <property type="term" value="F:DNA-binding transcription factor activity"/>
    <property type="evidence" value="ECO:0007669"/>
    <property type="project" value="UniProtKB-ARBA"/>
</dbReference>
<accession>A0A1Y6BM82</accession>
<dbReference type="InterPro" id="IPR001647">
    <property type="entry name" value="HTH_TetR"/>
</dbReference>
<evidence type="ECO:0000313" key="7">
    <source>
        <dbReference type="EMBL" id="SMF10971.1"/>
    </source>
</evidence>
<dbReference type="GO" id="GO:0000976">
    <property type="term" value="F:transcription cis-regulatory region binding"/>
    <property type="evidence" value="ECO:0007669"/>
    <property type="project" value="TreeGrafter"/>
</dbReference>
<evidence type="ECO:0000256" key="4">
    <source>
        <dbReference type="ARBA" id="ARBA00023163"/>
    </source>
</evidence>